<evidence type="ECO:0000313" key="2">
    <source>
        <dbReference type="Proteomes" id="UP000015545"/>
    </source>
</evidence>
<evidence type="ECO:0000313" key="1">
    <source>
        <dbReference type="EMBL" id="AGS82159.1"/>
    </source>
</evidence>
<accession>S5VMJ9</accession>
<sequence length="100" mass="11733">MFMCTDLVAIHLGDLHETEGIEYYKIAGCDKLSCDKAEEDQKDFRVGPKWQFIGMCLCLYTGKWKLGELTDIGPQLDTHRNTKNGRRGYRTYKRPQHFDW</sequence>
<protein>
    <submittedName>
        <fullName evidence="1">Uncharacterized protein</fullName>
    </submittedName>
</protein>
<proteinExistence type="predicted"/>
<dbReference type="KEGG" id="vg:16574961"/>
<keyword evidence="2" id="KW-1185">Reference proteome</keyword>
<name>S5VMJ9_9CAUD</name>
<organism evidence="1 2">
    <name type="scientific">Pseudomonas phage PaBG</name>
    <dbReference type="NCBI Taxonomy" id="1335230"/>
    <lineage>
        <taxon>Viruses</taxon>
        <taxon>Duplodnaviria</taxon>
        <taxon>Heunggongvirae</taxon>
        <taxon>Uroviricota</taxon>
        <taxon>Caudoviricetes</taxon>
        <taxon>Baikalvirus</taxon>
        <taxon>Baikalvirus PaBG</taxon>
    </lineage>
</organism>
<reference evidence="1 2" key="1">
    <citation type="journal article" date="2014" name="Genome Announc.">
        <title>Complete Genome Sequence of the Novel Giant Pseudomonas Phage PaBG.</title>
        <authorList>
            <person name="Sykilinda N.N."/>
            <person name="Bondar A.A."/>
            <person name="Gorshkova A.S."/>
            <person name="Kurochkina L.P."/>
            <person name="Kulikov E.E."/>
            <person name="Shneider M.M."/>
            <person name="Kadykov V.A."/>
            <person name="Solovjeva N.V."/>
            <person name="Kabilov M.R."/>
            <person name="Mesyanzhinov V.V."/>
            <person name="Vlassov V.V."/>
            <person name="Drukker V.V."/>
            <person name="Miroshnikov K.A."/>
        </authorList>
    </citation>
    <scope>NUCLEOTIDE SEQUENCE [LARGE SCALE GENOMIC DNA]</scope>
</reference>
<gene>
    <name evidence="1" type="ORF">PaBG_00276</name>
</gene>
<dbReference type="Proteomes" id="UP000015545">
    <property type="component" value="Segment"/>
</dbReference>
<dbReference type="EMBL" id="KF147891">
    <property type="protein sequence ID" value="AGS82159.1"/>
    <property type="molecule type" value="Genomic_DNA"/>
</dbReference>